<keyword evidence="5 16" id="KW-0645">Protease</keyword>
<sequence>MDSFHHATVASITRQLFPQSANGKFAALASGLSVFLVLIFFVSFFTGINDAIALNPKSLFYFNLGRLSNYPLGHLSLLHLILNVVALYGPLARFEMVHGTVYTGIVLNVLAMATAIPFCIVGIVLFRDVHVIGASGWVFSFAAYFAYRESLNVPVFRINSNFAVPTLYTPVLFLVVITILMPGSSFWGHLFGLIAGYLLGFGYLDKFIQPPTKKVVPFIESKVDFLIRLIPSQFLYLKEEATATSRADFYSRNGRTIIPMTEGGANKRQSMPPTPATEAPSGFQGPGHTLNG</sequence>
<feature type="transmembrane region" description="Helical" evidence="14">
    <location>
        <begin position="186"/>
        <end position="204"/>
    </location>
</feature>
<comment type="function">
    <text evidence="10">Probable rhomboid-type serine protease that catalyzes intramembrane proteolysis.</text>
</comment>
<name>A0AAV5QL31_9ASCO</name>
<evidence type="ECO:0000256" key="6">
    <source>
        <dbReference type="ARBA" id="ARBA00022692"/>
    </source>
</evidence>
<evidence type="ECO:0000256" key="1">
    <source>
        <dbReference type="ARBA" id="ARBA00000156"/>
    </source>
</evidence>
<comment type="similarity">
    <text evidence="3">Belongs to the peptidase S54 family.</text>
</comment>
<feature type="transmembrane region" description="Helical" evidence="14">
    <location>
        <begin position="159"/>
        <end position="180"/>
    </location>
</feature>
<dbReference type="RefSeq" id="XP_064852144.1">
    <property type="nucleotide sequence ID" value="XM_064996072.1"/>
</dbReference>
<dbReference type="GO" id="GO:0005794">
    <property type="term" value="C:Golgi apparatus"/>
    <property type="evidence" value="ECO:0007669"/>
    <property type="project" value="UniProtKB-SubCell"/>
</dbReference>
<organism evidence="16 17">
    <name type="scientific">Saccharomycopsis crataegensis</name>
    <dbReference type="NCBI Taxonomy" id="43959"/>
    <lineage>
        <taxon>Eukaryota</taxon>
        <taxon>Fungi</taxon>
        <taxon>Dikarya</taxon>
        <taxon>Ascomycota</taxon>
        <taxon>Saccharomycotina</taxon>
        <taxon>Saccharomycetes</taxon>
        <taxon>Saccharomycopsidaceae</taxon>
        <taxon>Saccharomycopsis</taxon>
    </lineage>
</organism>
<dbReference type="Gene3D" id="1.20.1540.10">
    <property type="entry name" value="Rhomboid-like"/>
    <property type="match status" value="1"/>
</dbReference>
<proteinExistence type="inferred from homology"/>
<evidence type="ECO:0000256" key="9">
    <source>
        <dbReference type="ARBA" id="ARBA00023136"/>
    </source>
</evidence>
<keyword evidence="9 14" id="KW-0472">Membrane</keyword>
<dbReference type="GO" id="GO:0016020">
    <property type="term" value="C:membrane"/>
    <property type="evidence" value="ECO:0007669"/>
    <property type="project" value="InterPro"/>
</dbReference>
<evidence type="ECO:0000313" key="16">
    <source>
        <dbReference type="EMBL" id="GMM35144.1"/>
    </source>
</evidence>
<feature type="transmembrane region" description="Helical" evidence="14">
    <location>
        <begin position="68"/>
        <end position="89"/>
    </location>
</feature>
<comment type="caution">
    <text evidence="16">The sequence shown here is derived from an EMBL/GenBank/DDBJ whole genome shotgun (WGS) entry which is preliminary data.</text>
</comment>
<evidence type="ECO:0000256" key="14">
    <source>
        <dbReference type="SAM" id="Phobius"/>
    </source>
</evidence>
<dbReference type="InterPro" id="IPR035952">
    <property type="entry name" value="Rhomboid-like_sf"/>
</dbReference>
<dbReference type="AlphaFoldDB" id="A0AAV5QL31"/>
<evidence type="ECO:0000256" key="8">
    <source>
        <dbReference type="ARBA" id="ARBA00022989"/>
    </source>
</evidence>
<dbReference type="GO" id="GO:0004252">
    <property type="term" value="F:serine-type endopeptidase activity"/>
    <property type="evidence" value="ECO:0007669"/>
    <property type="project" value="InterPro"/>
</dbReference>
<evidence type="ECO:0000256" key="5">
    <source>
        <dbReference type="ARBA" id="ARBA00022670"/>
    </source>
</evidence>
<dbReference type="EMBL" id="BTFZ01000004">
    <property type="protein sequence ID" value="GMM35144.1"/>
    <property type="molecule type" value="Genomic_DNA"/>
</dbReference>
<feature type="transmembrane region" description="Helical" evidence="14">
    <location>
        <begin position="101"/>
        <end position="123"/>
    </location>
</feature>
<dbReference type="EC" id="3.4.21.105" evidence="4"/>
<comment type="subcellular location">
    <subcellularLocation>
        <location evidence="2">Golgi apparatus</location>
        <location evidence="2">cis-Golgi network membrane</location>
        <topology evidence="2">Multi-pass membrane protein</topology>
    </subcellularLocation>
</comment>
<feature type="transmembrane region" description="Helical" evidence="14">
    <location>
        <begin position="25"/>
        <end position="48"/>
    </location>
</feature>
<evidence type="ECO:0000256" key="12">
    <source>
        <dbReference type="ARBA" id="ARBA00042081"/>
    </source>
</evidence>
<dbReference type="Pfam" id="PF01694">
    <property type="entry name" value="Rhomboid"/>
    <property type="match status" value="1"/>
</dbReference>
<dbReference type="GeneID" id="90073123"/>
<evidence type="ECO:0000256" key="4">
    <source>
        <dbReference type="ARBA" id="ARBA00013039"/>
    </source>
</evidence>
<feature type="region of interest" description="Disordered" evidence="13">
    <location>
        <begin position="260"/>
        <end position="292"/>
    </location>
</feature>
<dbReference type="PANTHER" id="PTHR43066">
    <property type="entry name" value="RHOMBOID-RELATED PROTEIN"/>
    <property type="match status" value="1"/>
</dbReference>
<evidence type="ECO:0000256" key="13">
    <source>
        <dbReference type="SAM" id="MobiDB-lite"/>
    </source>
</evidence>
<dbReference type="PANTHER" id="PTHR43066:SF1">
    <property type="entry name" value="RHOMBOID PROTEIN 2"/>
    <property type="match status" value="1"/>
</dbReference>
<reference evidence="16 17" key="1">
    <citation type="journal article" date="2023" name="Elife">
        <title>Identification of key yeast species and microbe-microbe interactions impacting larval growth of Drosophila in the wild.</title>
        <authorList>
            <person name="Mure A."/>
            <person name="Sugiura Y."/>
            <person name="Maeda R."/>
            <person name="Honda K."/>
            <person name="Sakurai N."/>
            <person name="Takahashi Y."/>
            <person name="Watada M."/>
            <person name="Katoh T."/>
            <person name="Gotoh A."/>
            <person name="Gotoh Y."/>
            <person name="Taniguchi I."/>
            <person name="Nakamura K."/>
            <person name="Hayashi T."/>
            <person name="Katayama T."/>
            <person name="Uemura T."/>
            <person name="Hattori Y."/>
        </authorList>
    </citation>
    <scope>NUCLEOTIDE SEQUENCE [LARGE SCALE GENOMIC DNA]</scope>
    <source>
        <strain evidence="16 17">SC-9</strain>
    </source>
</reference>
<dbReference type="SUPFAM" id="SSF144091">
    <property type="entry name" value="Rhomboid-like"/>
    <property type="match status" value="1"/>
</dbReference>
<evidence type="ECO:0000256" key="10">
    <source>
        <dbReference type="ARBA" id="ARBA00037147"/>
    </source>
</evidence>
<keyword evidence="6 14" id="KW-0812">Transmembrane</keyword>
<keyword evidence="8 14" id="KW-1133">Transmembrane helix</keyword>
<dbReference type="GO" id="GO:0006508">
    <property type="term" value="P:proteolysis"/>
    <property type="evidence" value="ECO:0007669"/>
    <property type="project" value="UniProtKB-KW"/>
</dbReference>
<keyword evidence="17" id="KW-1185">Reference proteome</keyword>
<feature type="domain" description="Peptidase S54 rhomboid" evidence="15">
    <location>
        <begin position="66"/>
        <end position="204"/>
    </location>
</feature>
<gene>
    <name evidence="16" type="ORF">DASC09_024690</name>
</gene>
<evidence type="ECO:0000256" key="2">
    <source>
        <dbReference type="ARBA" id="ARBA00004257"/>
    </source>
</evidence>
<evidence type="ECO:0000259" key="15">
    <source>
        <dbReference type="Pfam" id="PF01694"/>
    </source>
</evidence>
<dbReference type="InterPro" id="IPR022764">
    <property type="entry name" value="Peptidase_S54_rhomboid_dom"/>
</dbReference>
<comment type="catalytic activity">
    <reaction evidence="1">
        <text>Cleaves type-1 transmembrane domains using a catalytic dyad composed of serine and histidine that are contributed by different transmembrane domains.</text>
        <dbReference type="EC" id="3.4.21.105"/>
    </reaction>
</comment>
<evidence type="ECO:0000256" key="11">
    <source>
        <dbReference type="ARBA" id="ARBA00039804"/>
    </source>
</evidence>
<accession>A0AAV5QL31</accession>
<feature type="transmembrane region" description="Helical" evidence="14">
    <location>
        <begin position="129"/>
        <end position="147"/>
    </location>
</feature>
<evidence type="ECO:0000256" key="3">
    <source>
        <dbReference type="ARBA" id="ARBA00009045"/>
    </source>
</evidence>
<keyword evidence="7" id="KW-0378">Hydrolase</keyword>
<protein>
    <recommendedName>
        <fullName evidence="11">Rhomboid-type serine protease 2</fullName>
        <ecNumber evidence="4">3.4.21.105</ecNumber>
    </recommendedName>
    <alternativeName>
        <fullName evidence="12">Rhomboid protein 2</fullName>
    </alternativeName>
</protein>
<evidence type="ECO:0000256" key="7">
    <source>
        <dbReference type="ARBA" id="ARBA00022801"/>
    </source>
</evidence>
<evidence type="ECO:0000313" key="17">
    <source>
        <dbReference type="Proteomes" id="UP001360560"/>
    </source>
</evidence>
<dbReference type="Proteomes" id="UP001360560">
    <property type="component" value="Unassembled WGS sequence"/>
</dbReference>